<evidence type="ECO:0000256" key="9">
    <source>
        <dbReference type="ARBA" id="ARBA00022741"/>
    </source>
</evidence>
<evidence type="ECO:0000256" key="15">
    <source>
        <dbReference type="ARBA" id="ARBA00040883"/>
    </source>
</evidence>
<dbReference type="HAMAP" id="MF_01274">
    <property type="entry name" value="Pantothen_kinase_3"/>
    <property type="match status" value="1"/>
</dbReference>
<dbReference type="PANTHER" id="PTHR34265">
    <property type="entry name" value="TYPE III PANTOTHENATE KINASE"/>
    <property type="match status" value="1"/>
</dbReference>
<dbReference type="Gene3D" id="3.30.420.40">
    <property type="match status" value="2"/>
</dbReference>
<comment type="caution">
    <text evidence="17">The sequence shown here is derived from an EMBL/GenBank/DDBJ whole genome shotgun (WGS) entry which is preliminary data.</text>
</comment>
<dbReference type="InterPro" id="IPR043129">
    <property type="entry name" value="ATPase_NBD"/>
</dbReference>
<comment type="cofactor">
    <cofactor evidence="2">
        <name>K(+)</name>
        <dbReference type="ChEBI" id="CHEBI:29103"/>
    </cofactor>
</comment>
<dbReference type="InterPro" id="IPR004619">
    <property type="entry name" value="Type_III_PanK"/>
</dbReference>
<dbReference type="NCBIfam" id="TIGR00671">
    <property type="entry name" value="baf"/>
    <property type="match status" value="1"/>
</dbReference>
<evidence type="ECO:0000313" key="17">
    <source>
        <dbReference type="EMBL" id="MFO3716023.1"/>
    </source>
</evidence>
<sequence length="260" mass="29004">MLLAIDIDNKFTKFGIFDNENLLVTFNLVSDKNKSIDEIEVFIKLILKDKNINICNIKNIIISTVVPELALIYEKISKSLTGTNPILISAGVKTGLNIKCENPKDVGSDRIVRAVGAKDLDDNLIIISASSITTIDLINNKNEFRGGVIFPGIDLYAKSLYQESSKLPQVEIEKTREVLGNNTKNAIQSGIYHSYNFAIIGMVEKIIDQYDLDKANLSIIITGPHANLIENNSYKFKNIPNLGLYGLKNIFDINKEKLQK</sequence>
<feature type="binding site" evidence="16">
    <location>
        <begin position="107"/>
        <end position="110"/>
    </location>
    <ligand>
        <name>substrate</name>
    </ligand>
</feature>
<keyword evidence="10 16" id="KW-0418">Kinase</keyword>
<comment type="subunit">
    <text evidence="5 16">Homodimer.</text>
</comment>
<evidence type="ECO:0000256" key="2">
    <source>
        <dbReference type="ARBA" id="ARBA00001958"/>
    </source>
</evidence>
<comment type="cofactor">
    <cofactor evidence="16">
        <name>NH4(+)</name>
        <dbReference type="ChEBI" id="CHEBI:28938"/>
    </cofactor>
    <cofactor evidence="16">
        <name>K(+)</name>
        <dbReference type="ChEBI" id="CHEBI:29103"/>
    </cofactor>
    <text evidence="16">A monovalent cation. Ammonium or potassium.</text>
</comment>
<feature type="binding site" evidence="16">
    <location>
        <position position="183"/>
    </location>
    <ligand>
        <name>substrate</name>
    </ligand>
</feature>
<dbReference type="EMBL" id="JBGMEH010000003">
    <property type="protein sequence ID" value="MFO3716023.1"/>
    <property type="molecule type" value="Genomic_DNA"/>
</dbReference>
<dbReference type="CDD" id="cd24015">
    <property type="entry name" value="ASKHA_NBD_PanK-III"/>
    <property type="match status" value="1"/>
</dbReference>
<feature type="active site" description="Proton acceptor" evidence="16">
    <location>
        <position position="109"/>
    </location>
</feature>
<evidence type="ECO:0000256" key="8">
    <source>
        <dbReference type="ARBA" id="ARBA00022679"/>
    </source>
</evidence>
<comment type="catalytic activity">
    <reaction evidence="1 16">
        <text>(R)-pantothenate + ATP = (R)-4'-phosphopantothenate + ADP + H(+)</text>
        <dbReference type="Rhea" id="RHEA:16373"/>
        <dbReference type="ChEBI" id="CHEBI:10986"/>
        <dbReference type="ChEBI" id="CHEBI:15378"/>
        <dbReference type="ChEBI" id="CHEBI:29032"/>
        <dbReference type="ChEBI" id="CHEBI:30616"/>
        <dbReference type="ChEBI" id="CHEBI:456216"/>
        <dbReference type="EC" id="2.7.1.33"/>
    </reaction>
</comment>
<dbReference type="RefSeq" id="WP_410032764.1">
    <property type="nucleotide sequence ID" value="NZ_JBGMEH010000003.1"/>
</dbReference>
<keyword evidence="12 16" id="KW-0630">Potassium</keyword>
<keyword evidence="18" id="KW-1185">Reference proteome</keyword>
<keyword evidence="9 16" id="KW-0547">Nucleotide-binding</keyword>
<comment type="pathway">
    <text evidence="4 16">Cofactor biosynthesis; coenzyme A biosynthesis; CoA from (R)-pantothenate: step 1/5.</text>
</comment>
<feature type="binding site" evidence="16">
    <location>
        <position position="131"/>
    </location>
    <ligand>
        <name>ATP</name>
        <dbReference type="ChEBI" id="CHEBI:30616"/>
    </ligand>
</feature>
<accession>A0ABW9MW45</accession>
<evidence type="ECO:0000256" key="10">
    <source>
        <dbReference type="ARBA" id="ARBA00022777"/>
    </source>
</evidence>
<dbReference type="GO" id="GO:0004594">
    <property type="term" value="F:pantothenate kinase activity"/>
    <property type="evidence" value="ECO:0007669"/>
    <property type="project" value="UniProtKB-EC"/>
</dbReference>
<evidence type="ECO:0000256" key="16">
    <source>
        <dbReference type="HAMAP-Rule" id="MF_01274"/>
    </source>
</evidence>
<gene>
    <name evidence="16" type="primary">coaX</name>
    <name evidence="17" type="ORF">ACCQ40_04360</name>
</gene>
<name>A0ABW9MW45_9FIRM</name>
<evidence type="ECO:0000256" key="5">
    <source>
        <dbReference type="ARBA" id="ARBA00011738"/>
    </source>
</evidence>
<evidence type="ECO:0000256" key="14">
    <source>
        <dbReference type="ARBA" id="ARBA00038036"/>
    </source>
</evidence>
<evidence type="ECO:0000256" key="3">
    <source>
        <dbReference type="ARBA" id="ARBA00004496"/>
    </source>
</evidence>
<comment type="subcellular location">
    <subcellularLocation>
        <location evidence="3 16">Cytoplasm</location>
    </subcellularLocation>
</comment>
<evidence type="ECO:0000256" key="12">
    <source>
        <dbReference type="ARBA" id="ARBA00022958"/>
    </source>
</evidence>
<dbReference type="SUPFAM" id="SSF53067">
    <property type="entry name" value="Actin-like ATPase domain"/>
    <property type="match status" value="2"/>
</dbReference>
<evidence type="ECO:0000256" key="6">
    <source>
        <dbReference type="ARBA" id="ARBA00012102"/>
    </source>
</evidence>
<keyword evidence="11 16" id="KW-0067">ATP-binding</keyword>
<reference evidence="17 18" key="1">
    <citation type="journal article" date="2025" name="Anaerobe">
        <title>Description of Anaerococcus kampingiae sp. nov., Anaerococcus groningensis sp. nov., Anaerococcus martiniensis sp. nov., and Anaerococcus cruorum sp. nov., isolated from human clinical specimens.</title>
        <authorList>
            <person name="Boiten K.E."/>
            <person name="Meijer J."/>
            <person name="van Wezel E.M."/>
            <person name="Veloo A.C.M."/>
        </authorList>
    </citation>
    <scope>NUCLEOTIDE SEQUENCE [LARGE SCALE GENOMIC DNA]</scope>
    <source>
        <strain evidence="17 18">ENR1039</strain>
    </source>
</reference>
<evidence type="ECO:0000256" key="13">
    <source>
        <dbReference type="ARBA" id="ARBA00022993"/>
    </source>
</evidence>
<dbReference type="PANTHER" id="PTHR34265:SF1">
    <property type="entry name" value="TYPE III PANTOTHENATE KINASE"/>
    <property type="match status" value="1"/>
</dbReference>
<dbReference type="Pfam" id="PF03309">
    <property type="entry name" value="Pan_kinase"/>
    <property type="match status" value="1"/>
</dbReference>
<comment type="function">
    <text evidence="16">Catalyzes the phosphorylation of pantothenate (Pan), the first step in CoA biosynthesis.</text>
</comment>
<keyword evidence="7 16" id="KW-0963">Cytoplasm</keyword>
<organism evidence="17 18">
    <name type="scientific">Anaerococcus cruorum</name>
    <dbReference type="NCBI Taxonomy" id="3115617"/>
    <lineage>
        <taxon>Bacteria</taxon>
        <taxon>Bacillati</taxon>
        <taxon>Bacillota</taxon>
        <taxon>Tissierellia</taxon>
        <taxon>Tissierellales</taxon>
        <taxon>Peptoniphilaceae</taxon>
        <taxon>Anaerococcus</taxon>
    </lineage>
</organism>
<dbReference type="Proteomes" id="UP001638015">
    <property type="component" value="Unassembled WGS sequence"/>
</dbReference>
<proteinExistence type="inferred from homology"/>
<dbReference type="EC" id="2.7.1.33" evidence="6 16"/>
<protein>
    <recommendedName>
        <fullName evidence="15 16">Type III pantothenate kinase</fullName>
        <ecNumber evidence="6 16">2.7.1.33</ecNumber>
    </recommendedName>
    <alternativeName>
        <fullName evidence="16">PanK-III</fullName>
    </alternativeName>
    <alternativeName>
        <fullName evidence="16">Pantothenic acid kinase</fullName>
    </alternativeName>
</protein>
<comment type="similarity">
    <text evidence="14 16">Belongs to the type III pantothenate kinase family.</text>
</comment>
<evidence type="ECO:0000256" key="4">
    <source>
        <dbReference type="ARBA" id="ARBA00005225"/>
    </source>
</evidence>
<evidence type="ECO:0000256" key="1">
    <source>
        <dbReference type="ARBA" id="ARBA00001206"/>
    </source>
</evidence>
<feature type="binding site" evidence="16">
    <location>
        <begin position="6"/>
        <end position="13"/>
    </location>
    <ligand>
        <name>ATP</name>
        <dbReference type="ChEBI" id="CHEBI:30616"/>
    </ligand>
</feature>
<evidence type="ECO:0000256" key="7">
    <source>
        <dbReference type="ARBA" id="ARBA00022490"/>
    </source>
</evidence>
<evidence type="ECO:0000313" key="18">
    <source>
        <dbReference type="Proteomes" id="UP001638015"/>
    </source>
</evidence>
<evidence type="ECO:0000256" key="11">
    <source>
        <dbReference type="ARBA" id="ARBA00022840"/>
    </source>
</evidence>
<keyword evidence="8 16" id="KW-0808">Transferase</keyword>
<keyword evidence="13 16" id="KW-0173">Coenzyme A biosynthesis</keyword>
<comment type="caution">
    <text evidence="16">Lacks conserved residue(s) required for the propagation of feature annotation.</text>
</comment>